<evidence type="ECO:0000313" key="2">
    <source>
        <dbReference type="EMBL" id="SPJ23789.1"/>
    </source>
</evidence>
<dbReference type="AlphaFoldDB" id="A0A2R8BUE8"/>
<organism evidence="2 3">
    <name type="scientific">Palleronia abyssalis</name>
    <dbReference type="NCBI Taxonomy" id="1501240"/>
    <lineage>
        <taxon>Bacteria</taxon>
        <taxon>Pseudomonadati</taxon>
        <taxon>Pseudomonadota</taxon>
        <taxon>Alphaproteobacteria</taxon>
        <taxon>Rhodobacterales</taxon>
        <taxon>Roseobacteraceae</taxon>
        <taxon>Palleronia</taxon>
    </lineage>
</organism>
<proteinExistence type="predicted"/>
<keyword evidence="1" id="KW-0472">Membrane</keyword>
<keyword evidence="3" id="KW-1185">Reference proteome</keyword>
<protein>
    <submittedName>
        <fullName evidence="2">Uncharacterized protein</fullName>
    </submittedName>
</protein>
<feature type="transmembrane region" description="Helical" evidence="1">
    <location>
        <begin position="20"/>
        <end position="44"/>
    </location>
</feature>
<evidence type="ECO:0000256" key="1">
    <source>
        <dbReference type="SAM" id="Phobius"/>
    </source>
</evidence>
<sequence length="56" mass="6105">MERQPAPNFTTPFLVSLAPLVFIALFVIWALAGLLSVMGVSYLADKGITRIGRLKT</sequence>
<reference evidence="2 3" key="1">
    <citation type="submission" date="2018-03" db="EMBL/GenBank/DDBJ databases">
        <authorList>
            <person name="Keele B.F."/>
        </authorList>
    </citation>
    <scope>NUCLEOTIDE SEQUENCE [LARGE SCALE GENOMIC DNA]</scope>
    <source>
        <strain evidence="2 3">CECT 8504</strain>
    </source>
</reference>
<name>A0A2R8BUE8_9RHOB</name>
<accession>A0A2R8BUE8</accession>
<evidence type="ECO:0000313" key="3">
    <source>
        <dbReference type="Proteomes" id="UP000244912"/>
    </source>
</evidence>
<gene>
    <name evidence="2" type="ORF">PAA8504_01604</name>
</gene>
<dbReference type="RefSeq" id="WP_181375732.1">
    <property type="nucleotide sequence ID" value="NZ_ONZF01000003.1"/>
</dbReference>
<dbReference type="Proteomes" id="UP000244912">
    <property type="component" value="Unassembled WGS sequence"/>
</dbReference>
<dbReference type="EMBL" id="ONZF01000003">
    <property type="protein sequence ID" value="SPJ23789.1"/>
    <property type="molecule type" value="Genomic_DNA"/>
</dbReference>
<keyword evidence="1" id="KW-0812">Transmembrane</keyword>
<keyword evidence="1" id="KW-1133">Transmembrane helix</keyword>